<accession>A0ACB6ZG82</accession>
<feature type="non-terminal residue" evidence="1">
    <location>
        <position position="223"/>
    </location>
</feature>
<organism evidence="1 2">
    <name type="scientific">Thelephora ganbajun</name>
    <name type="common">Ganba fungus</name>
    <dbReference type="NCBI Taxonomy" id="370292"/>
    <lineage>
        <taxon>Eukaryota</taxon>
        <taxon>Fungi</taxon>
        <taxon>Dikarya</taxon>
        <taxon>Basidiomycota</taxon>
        <taxon>Agaricomycotina</taxon>
        <taxon>Agaricomycetes</taxon>
        <taxon>Thelephorales</taxon>
        <taxon>Thelephoraceae</taxon>
        <taxon>Thelephora</taxon>
    </lineage>
</organism>
<reference evidence="1" key="2">
    <citation type="journal article" date="2020" name="Nat. Commun.">
        <title>Large-scale genome sequencing of mycorrhizal fungi provides insights into the early evolution of symbiotic traits.</title>
        <authorList>
            <person name="Miyauchi S."/>
            <person name="Kiss E."/>
            <person name="Kuo A."/>
            <person name="Drula E."/>
            <person name="Kohler A."/>
            <person name="Sanchez-Garcia M."/>
            <person name="Morin E."/>
            <person name="Andreopoulos B."/>
            <person name="Barry K.W."/>
            <person name="Bonito G."/>
            <person name="Buee M."/>
            <person name="Carver A."/>
            <person name="Chen C."/>
            <person name="Cichocki N."/>
            <person name="Clum A."/>
            <person name="Culley D."/>
            <person name="Crous P.W."/>
            <person name="Fauchery L."/>
            <person name="Girlanda M."/>
            <person name="Hayes R.D."/>
            <person name="Keri Z."/>
            <person name="LaButti K."/>
            <person name="Lipzen A."/>
            <person name="Lombard V."/>
            <person name="Magnuson J."/>
            <person name="Maillard F."/>
            <person name="Murat C."/>
            <person name="Nolan M."/>
            <person name="Ohm R.A."/>
            <person name="Pangilinan J."/>
            <person name="Pereira M.F."/>
            <person name="Perotto S."/>
            <person name="Peter M."/>
            <person name="Pfister S."/>
            <person name="Riley R."/>
            <person name="Sitrit Y."/>
            <person name="Stielow J.B."/>
            <person name="Szollosi G."/>
            <person name="Zifcakova L."/>
            <person name="Stursova M."/>
            <person name="Spatafora J.W."/>
            <person name="Tedersoo L."/>
            <person name="Vaario L.M."/>
            <person name="Yamada A."/>
            <person name="Yan M."/>
            <person name="Wang P."/>
            <person name="Xu J."/>
            <person name="Bruns T."/>
            <person name="Baldrian P."/>
            <person name="Vilgalys R."/>
            <person name="Dunand C."/>
            <person name="Henrissat B."/>
            <person name="Grigoriev I.V."/>
            <person name="Hibbett D."/>
            <person name="Nagy L.G."/>
            <person name="Martin F.M."/>
        </authorList>
    </citation>
    <scope>NUCLEOTIDE SEQUENCE</scope>
    <source>
        <strain evidence="1">P2</strain>
    </source>
</reference>
<keyword evidence="2" id="KW-1185">Reference proteome</keyword>
<evidence type="ECO:0000313" key="1">
    <source>
        <dbReference type="EMBL" id="KAF9648579.1"/>
    </source>
</evidence>
<name>A0ACB6ZG82_THEGA</name>
<evidence type="ECO:0000313" key="2">
    <source>
        <dbReference type="Proteomes" id="UP000886501"/>
    </source>
</evidence>
<dbReference type="EMBL" id="MU118011">
    <property type="protein sequence ID" value="KAF9648579.1"/>
    <property type="molecule type" value="Genomic_DNA"/>
</dbReference>
<reference evidence="1" key="1">
    <citation type="submission" date="2019-10" db="EMBL/GenBank/DDBJ databases">
        <authorList>
            <consortium name="DOE Joint Genome Institute"/>
            <person name="Kuo A."/>
            <person name="Miyauchi S."/>
            <person name="Kiss E."/>
            <person name="Drula E."/>
            <person name="Kohler A."/>
            <person name="Sanchez-Garcia M."/>
            <person name="Andreopoulos B."/>
            <person name="Barry K.W."/>
            <person name="Bonito G."/>
            <person name="Buee M."/>
            <person name="Carver A."/>
            <person name="Chen C."/>
            <person name="Cichocki N."/>
            <person name="Clum A."/>
            <person name="Culley D."/>
            <person name="Crous P.W."/>
            <person name="Fauchery L."/>
            <person name="Girlanda M."/>
            <person name="Hayes R."/>
            <person name="Keri Z."/>
            <person name="Labutti K."/>
            <person name="Lipzen A."/>
            <person name="Lombard V."/>
            <person name="Magnuson J."/>
            <person name="Maillard F."/>
            <person name="Morin E."/>
            <person name="Murat C."/>
            <person name="Nolan M."/>
            <person name="Ohm R."/>
            <person name="Pangilinan J."/>
            <person name="Pereira M."/>
            <person name="Perotto S."/>
            <person name="Peter M."/>
            <person name="Riley R."/>
            <person name="Sitrit Y."/>
            <person name="Stielow B."/>
            <person name="Szollosi G."/>
            <person name="Zifcakova L."/>
            <person name="Stursova M."/>
            <person name="Spatafora J.W."/>
            <person name="Tedersoo L."/>
            <person name="Vaario L.-M."/>
            <person name="Yamada A."/>
            <person name="Yan M."/>
            <person name="Wang P."/>
            <person name="Xu J."/>
            <person name="Bruns T."/>
            <person name="Baldrian P."/>
            <person name="Vilgalys R."/>
            <person name="Henrissat B."/>
            <person name="Grigoriev I.V."/>
            <person name="Hibbett D."/>
            <person name="Nagy L.G."/>
            <person name="Martin F.M."/>
        </authorList>
    </citation>
    <scope>NUCLEOTIDE SEQUENCE</scope>
    <source>
        <strain evidence="1">P2</strain>
    </source>
</reference>
<proteinExistence type="predicted"/>
<sequence>MMIKLVLFDALHTLVKPRAPIFLQYANVFEPHLGKLNPDAIKSSFKLALRQVQIERPVYASGAPEWWGEVIRRTALGAGADPTLVDRSMDAIIPALLGRFSSEEGYKLFDDAMPTINRLKELNVRIGLVSNTDSRMLQALDALKVLPFLNPILISGQEGVEKPAAEIYLRACEQAQVDPAETLHVGDELQADYFGASDVGIRALLVRRPGAEGEWEHKEPDED</sequence>
<gene>
    <name evidence="1" type="ORF">BDM02DRAFT_3144031</name>
</gene>
<protein>
    <submittedName>
        <fullName evidence="1">HAD hydrolase subfamily IA REG-2-like protein</fullName>
    </submittedName>
</protein>
<dbReference type="Proteomes" id="UP000886501">
    <property type="component" value="Unassembled WGS sequence"/>
</dbReference>
<comment type="caution">
    <text evidence="1">The sequence shown here is derived from an EMBL/GenBank/DDBJ whole genome shotgun (WGS) entry which is preliminary data.</text>
</comment>